<dbReference type="Proteomes" id="UP000054886">
    <property type="component" value="Unassembled WGS sequence"/>
</dbReference>
<dbReference type="EMBL" id="LLZZ01000182">
    <property type="protein sequence ID" value="KTA95704.1"/>
    <property type="molecule type" value="Genomic_DNA"/>
</dbReference>
<dbReference type="PhylomeDB" id="A0A0W0CDY5"/>
<evidence type="ECO:0000256" key="1">
    <source>
        <dbReference type="SAM" id="MobiDB-lite"/>
    </source>
</evidence>
<gene>
    <name evidence="2" type="ORF">AO440_002782</name>
</gene>
<evidence type="ECO:0000313" key="2">
    <source>
        <dbReference type="EMBL" id="KTA95704.1"/>
    </source>
</evidence>
<reference evidence="2 3" key="1">
    <citation type="submission" date="2015-10" db="EMBL/GenBank/DDBJ databases">
        <title>Draft genomes sequences of Candida glabrata isolates 1A, 1B, 2A, 2B, 3A and 3B.</title>
        <authorList>
            <person name="Haavelsrud O.E."/>
            <person name="Gaustad P."/>
        </authorList>
    </citation>
    <scope>NUCLEOTIDE SEQUENCE [LARGE SCALE GENOMIC DNA]</scope>
    <source>
        <strain evidence="2">910700640</strain>
    </source>
</reference>
<proteinExistence type="predicted"/>
<dbReference type="OMA" id="PEEYQME"/>
<comment type="caution">
    <text evidence="2">The sequence shown here is derived from an EMBL/GenBank/DDBJ whole genome shotgun (WGS) entry which is preliminary data.</text>
</comment>
<organism evidence="2 3">
    <name type="scientific">Candida glabrata</name>
    <name type="common">Yeast</name>
    <name type="synonym">Torulopsis glabrata</name>
    <dbReference type="NCBI Taxonomy" id="5478"/>
    <lineage>
        <taxon>Eukaryota</taxon>
        <taxon>Fungi</taxon>
        <taxon>Dikarya</taxon>
        <taxon>Ascomycota</taxon>
        <taxon>Saccharomycotina</taxon>
        <taxon>Saccharomycetes</taxon>
        <taxon>Saccharomycetales</taxon>
        <taxon>Saccharomycetaceae</taxon>
        <taxon>Nakaseomyces</taxon>
    </lineage>
</organism>
<name>A0A0W0CDY5_CANGB</name>
<protein>
    <submittedName>
        <fullName evidence="2">Uncharacterized protein</fullName>
    </submittedName>
</protein>
<feature type="compositionally biased region" description="Polar residues" evidence="1">
    <location>
        <begin position="44"/>
        <end position="53"/>
    </location>
</feature>
<feature type="region of interest" description="Disordered" evidence="1">
    <location>
        <begin position="1"/>
        <end position="60"/>
    </location>
</feature>
<dbReference type="VEuPathDB" id="FungiDB:B1J91_I10604g"/>
<sequence length="211" mass="23524">MSYNGTTSDTDYEVEDISSFSSVDSYKPEPFTGLEHTKNENLSRKATNASQGTYMDDATSKHSGATLKKLDSLAIEKVVTQNAVAGNSETIESLKAKGLDMQRKAIPDYNAPLTTTGTNQFPEEYRLETDTGLVKMKTLETLKRKSTQVSRNSDLSSKDKSISKSQSNKSEVSDIAQKINMAVERNKKEIAKYQKHKSEKGIKGFFHRMFD</sequence>
<feature type="region of interest" description="Disordered" evidence="1">
    <location>
        <begin position="143"/>
        <end position="175"/>
    </location>
</feature>
<feature type="compositionally biased region" description="Low complexity" evidence="1">
    <location>
        <begin position="163"/>
        <end position="174"/>
    </location>
</feature>
<dbReference type="VEuPathDB" id="FungiDB:GVI51_I10395"/>
<evidence type="ECO:0000313" key="3">
    <source>
        <dbReference type="Proteomes" id="UP000054886"/>
    </source>
</evidence>
<dbReference type="VEuPathDB" id="FungiDB:GWK60_I06039"/>
<dbReference type="AlphaFoldDB" id="A0A0W0CDY5"/>
<dbReference type="VEuPathDB" id="FungiDB:CAGL0I10604g"/>
<accession>A0A0W0CDY5</accession>
<dbReference type="VEuPathDB" id="FungiDB:GW608_I06017"/>